<keyword evidence="1" id="KW-0175">Coiled coil</keyword>
<keyword evidence="3" id="KW-1185">Reference proteome</keyword>
<reference evidence="2 3" key="1">
    <citation type="submission" date="2020-06" db="EMBL/GenBank/DDBJ databases">
        <authorList>
            <person name="Li R."/>
            <person name="Bekaert M."/>
        </authorList>
    </citation>
    <scope>NUCLEOTIDE SEQUENCE [LARGE SCALE GENOMIC DNA]</scope>
    <source>
        <strain evidence="3">wild</strain>
    </source>
</reference>
<dbReference type="EMBL" id="CACVKT020000391">
    <property type="protein sequence ID" value="CAC5358698.1"/>
    <property type="molecule type" value="Genomic_DNA"/>
</dbReference>
<protein>
    <submittedName>
        <fullName evidence="2">Uncharacterized protein</fullName>
    </submittedName>
</protein>
<dbReference type="Proteomes" id="UP000507470">
    <property type="component" value="Unassembled WGS sequence"/>
</dbReference>
<name>A0A6J7ZZX7_MYTCO</name>
<feature type="coiled-coil region" evidence="1">
    <location>
        <begin position="113"/>
        <end position="140"/>
    </location>
</feature>
<proteinExistence type="predicted"/>
<gene>
    <name evidence="2" type="ORF">MCOR_1836</name>
</gene>
<evidence type="ECO:0000313" key="3">
    <source>
        <dbReference type="Proteomes" id="UP000507470"/>
    </source>
</evidence>
<accession>A0A6J7ZZX7</accession>
<dbReference type="AlphaFoldDB" id="A0A6J7ZZX7"/>
<evidence type="ECO:0000256" key="1">
    <source>
        <dbReference type="SAM" id="Coils"/>
    </source>
</evidence>
<organism evidence="2 3">
    <name type="scientific">Mytilus coruscus</name>
    <name type="common">Sea mussel</name>
    <dbReference type="NCBI Taxonomy" id="42192"/>
    <lineage>
        <taxon>Eukaryota</taxon>
        <taxon>Metazoa</taxon>
        <taxon>Spiralia</taxon>
        <taxon>Lophotrochozoa</taxon>
        <taxon>Mollusca</taxon>
        <taxon>Bivalvia</taxon>
        <taxon>Autobranchia</taxon>
        <taxon>Pteriomorphia</taxon>
        <taxon>Mytilida</taxon>
        <taxon>Mytiloidea</taxon>
        <taxon>Mytilidae</taxon>
        <taxon>Mytilinae</taxon>
        <taxon>Mytilus</taxon>
    </lineage>
</organism>
<evidence type="ECO:0000313" key="2">
    <source>
        <dbReference type="EMBL" id="CAC5358698.1"/>
    </source>
</evidence>
<sequence length="333" mass="40166">MNIKAVKKQLKLVEKWKRCDIATKEIFISKHRTQLTYLQTLDEKRMGKLPNEMKHVIDQVRKNYKKHSKDLTSSYTQFKKDIEEVNKEHIYNVLSTAYTTLFDHVERMPLEYIKRYKKELYEIQEECNDLRKLKQDEMNELQRLDEPKRMNKLQDSMNNKMNQFLDEYKYIINNLAHSYEKFKKSVLQFEEVNKKPYYSALKKSCFKLADCMLDEDCEKLKTKFTEIEEESDDMQTLNEKEMAELDTEIEKIMEKNKYSSKSVCDAYGRFKKDVKQFKEVNKENYFMDRNKAKYFTNVSTSLTELMKSMEGEFEEIKHDDIRKIIHELVDVSS</sequence>